<keyword evidence="3" id="KW-0808">Transferase</keyword>
<reference evidence="3" key="1">
    <citation type="submission" date="2024-07" db="EMBL/GenBank/DDBJ databases">
        <authorList>
            <person name="Kim Y.J."/>
            <person name="Jeong J.Y."/>
        </authorList>
    </citation>
    <scope>NUCLEOTIDE SEQUENCE</scope>
    <source>
        <strain evidence="3">GIHE-MW2</strain>
    </source>
</reference>
<feature type="domain" description="Histidine kinase/HSP90-like ATPase" evidence="2">
    <location>
        <begin position="20"/>
        <end position="135"/>
    </location>
</feature>
<evidence type="ECO:0000313" key="3">
    <source>
        <dbReference type="EMBL" id="XCM38794.1"/>
    </source>
</evidence>
<dbReference type="SUPFAM" id="SSF55874">
    <property type="entry name" value="ATPase domain of HSP90 chaperone/DNA topoisomerase II/histidine kinase"/>
    <property type="match status" value="1"/>
</dbReference>
<keyword evidence="1" id="KW-0723">Serine/threonine-protein kinase</keyword>
<dbReference type="GO" id="GO:0004673">
    <property type="term" value="F:protein histidine kinase activity"/>
    <property type="evidence" value="ECO:0007669"/>
    <property type="project" value="UniProtKB-EC"/>
</dbReference>
<dbReference type="PANTHER" id="PTHR35526:SF3">
    <property type="entry name" value="ANTI-SIGMA-F FACTOR RSBW"/>
    <property type="match status" value="1"/>
</dbReference>
<organism evidence="3">
    <name type="scientific">Planktothricoides raciborskii GIHE-MW2</name>
    <dbReference type="NCBI Taxonomy" id="2792601"/>
    <lineage>
        <taxon>Bacteria</taxon>
        <taxon>Bacillati</taxon>
        <taxon>Cyanobacteriota</taxon>
        <taxon>Cyanophyceae</taxon>
        <taxon>Oscillatoriophycideae</taxon>
        <taxon>Oscillatoriales</taxon>
        <taxon>Oscillatoriaceae</taxon>
        <taxon>Planktothricoides</taxon>
    </lineage>
</organism>
<keyword evidence="3" id="KW-0547">Nucleotide-binding</keyword>
<keyword evidence="3" id="KW-0067">ATP-binding</keyword>
<name>A0AAU8JIX6_9CYAN</name>
<dbReference type="RefSeq" id="WP_231636565.1">
    <property type="nucleotide sequence ID" value="NZ_CP159837.1"/>
</dbReference>
<evidence type="ECO:0000256" key="1">
    <source>
        <dbReference type="ARBA" id="ARBA00022527"/>
    </source>
</evidence>
<dbReference type="InterPro" id="IPR003594">
    <property type="entry name" value="HATPase_dom"/>
</dbReference>
<dbReference type="InterPro" id="IPR036890">
    <property type="entry name" value="HATPase_C_sf"/>
</dbReference>
<proteinExistence type="predicted"/>
<dbReference type="GO" id="GO:0004674">
    <property type="term" value="F:protein serine/threonine kinase activity"/>
    <property type="evidence" value="ECO:0007669"/>
    <property type="project" value="UniProtKB-KW"/>
</dbReference>
<dbReference type="CDD" id="cd16936">
    <property type="entry name" value="HATPase_RsbW-like"/>
    <property type="match status" value="1"/>
</dbReference>
<dbReference type="AlphaFoldDB" id="A0AAU8JIX6"/>
<keyword evidence="1" id="KW-0418">Kinase</keyword>
<dbReference type="PANTHER" id="PTHR35526">
    <property type="entry name" value="ANTI-SIGMA-F FACTOR RSBW-RELATED"/>
    <property type="match status" value="1"/>
</dbReference>
<evidence type="ECO:0000259" key="2">
    <source>
        <dbReference type="Pfam" id="PF13581"/>
    </source>
</evidence>
<accession>A0AAU8JIX6</accession>
<dbReference type="GO" id="GO:0005524">
    <property type="term" value="F:ATP binding"/>
    <property type="evidence" value="ECO:0007669"/>
    <property type="project" value="UniProtKB-KW"/>
</dbReference>
<protein>
    <submittedName>
        <fullName evidence="3">ATP-binding protein</fullName>
        <ecNumber evidence="3">2.7.13.3</ecNumber>
    </submittedName>
</protein>
<sequence>MKKLPVPQKFTLHLTTEIQLLNEVLSWFDQFDCPPVPNRTWMQCQLALAEAFTNAVRHAHAEMPSNTPIDLEVSILPESLEIRIWDWGPGLDLAAKLKALSQNRDKDAEGGRGLLLIQLIADHMSYTKTQDNRNCFLIVKHYDNS</sequence>
<dbReference type="Gene3D" id="3.30.565.10">
    <property type="entry name" value="Histidine kinase-like ATPase, C-terminal domain"/>
    <property type="match status" value="1"/>
</dbReference>
<dbReference type="EC" id="2.7.13.3" evidence="3"/>
<dbReference type="Pfam" id="PF13581">
    <property type="entry name" value="HATPase_c_2"/>
    <property type="match status" value="1"/>
</dbReference>
<gene>
    <name evidence="3" type="ORF">ABWT76_001668</name>
</gene>
<dbReference type="InterPro" id="IPR050267">
    <property type="entry name" value="Anti-sigma-factor_SerPK"/>
</dbReference>
<dbReference type="EMBL" id="CP159837">
    <property type="protein sequence ID" value="XCM38794.1"/>
    <property type="molecule type" value="Genomic_DNA"/>
</dbReference>